<proteinExistence type="predicted"/>
<evidence type="ECO:0000256" key="3">
    <source>
        <dbReference type="ARBA" id="ARBA00022729"/>
    </source>
</evidence>
<dbReference type="GeneID" id="98155546"/>
<feature type="domain" description="WSC" evidence="9">
    <location>
        <begin position="24"/>
        <end position="112"/>
    </location>
</feature>
<evidence type="ECO:0000256" key="2">
    <source>
        <dbReference type="ARBA" id="ARBA00022692"/>
    </source>
</evidence>
<dbReference type="InterPro" id="IPR002889">
    <property type="entry name" value="WSC_carb-bd"/>
</dbReference>
<evidence type="ECO:0000256" key="8">
    <source>
        <dbReference type="SAM" id="SignalP"/>
    </source>
</evidence>
<dbReference type="Pfam" id="PF01822">
    <property type="entry name" value="WSC"/>
    <property type="match status" value="1"/>
</dbReference>
<sequence>MAFLFFLFTLLPFALLATSSSSLVSSPQGCFSDAGDMRTPGPWRYMSVSYCNDSCRRLGWDFAGSQGKFCWCGDSLPSIDSVVPDDECDEPCPGYAKDICGGKHRWSVWAIGSDEPSAWLSSMTAISTSTTEASTASETVLSSSSASETSSVSSSSTDTHSASTFTQTPSLAYVSESPASTSTSLGPTPTENSAARRYSIFFLNDALQVYYGQWPHATLQRNLPLKGASEWLDWMRSTVTKRRQPPIPLFLSSTHFCCTDIRDKRHLARHVLRLAHLDWAHCDDDGHQPIR</sequence>
<feature type="chain" id="PRO_5046779973" description="WSC domain-containing protein" evidence="8">
    <location>
        <begin position="23"/>
        <end position="291"/>
    </location>
</feature>
<comment type="caution">
    <text evidence="10">The sequence shown here is derived from an EMBL/GenBank/DDBJ whole genome shotgun (WGS) entry which is preliminary data.</text>
</comment>
<organism evidence="10 11">
    <name type="scientific">Aspergillus pseudodeflectus</name>
    <dbReference type="NCBI Taxonomy" id="176178"/>
    <lineage>
        <taxon>Eukaryota</taxon>
        <taxon>Fungi</taxon>
        <taxon>Dikarya</taxon>
        <taxon>Ascomycota</taxon>
        <taxon>Pezizomycotina</taxon>
        <taxon>Eurotiomycetes</taxon>
        <taxon>Eurotiomycetidae</taxon>
        <taxon>Eurotiales</taxon>
        <taxon>Aspergillaceae</taxon>
        <taxon>Aspergillus</taxon>
        <taxon>Aspergillus subgen. Nidulantes</taxon>
    </lineage>
</organism>
<dbReference type="Proteomes" id="UP001610444">
    <property type="component" value="Unassembled WGS sequence"/>
</dbReference>
<dbReference type="EMBL" id="JBFXLR010000025">
    <property type="protein sequence ID" value="KAL2848718.1"/>
    <property type="molecule type" value="Genomic_DNA"/>
</dbReference>
<feature type="region of interest" description="Disordered" evidence="7">
    <location>
        <begin position="137"/>
        <end position="164"/>
    </location>
</feature>
<keyword evidence="6" id="KW-0325">Glycoprotein</keyword>
<feature type="signal peptide" evidence="8">
    <location>
        <begin position="1"/>
        <end position="22"/>
    </location>
</feature>
<comment type="subcellular location">
    <subcellularLocation>
        <location evidence="1">Membrane</location>
        <topology evidence="1">Single-pass membrane protein</topology>
    </subcellularLocation>
</comment>
<evidence type="ECO:0000256" key="6">
    <source>
        <dbReference type="ARBA" id="ARBA00023180"/>
    </source>
</evidence>
<keyword evidence="2" id="KW-0812">Transmembrane</keyword>
<evidence type="ECO:0000256" key="4">
    <source>
        <dbReference type="ARBA" id="ARBA00022989"/>
    </source>
</evidence>
<evidence type="ECO:0000259" key="9">
    <source>
        <dbReference type="PROSITE" id="PS51212"/>
    </source>
</evidence>
<gene>
    <name evidence="10" type="ORF">BJX68DRAFT_238568</name>
</gene>
<dbReference type="PANTHER" id="PTHR24269">
    <property type="entry name" value="KREMEN PROTEIN"/>
    <property type="match status" value="1"/>
</dbReference>
<evidence type="ECO:0000313" key="11">
    <source>
        <dbReference type="Proteomes" id="UP001610444"/>
    </source>
</evidence>
<reference evidence="10 11" key="1">
    <citation type="submission" date="2024-07" db="EMBL/GenBank/DDBJ databases">
        <title>Section-level genome sequencing and comparative genomics of Aspergillus sections Usti and Cavernicolus.</title>
        <authorList>
            <consortium name="Lawrence Berkeley National Laboratory"/>
            <person name="Nybo J.L."/>
            <person name="Vesth T.C."/>
            <person name="Theobald S."/>
            <person name="Frisvad J.C."/>
            <person name="Larsen T.O."/>
            <person name="Kjaerboelling I."/>
            <person name="Rothschild-Mancinelli K."/>
            <person name="Lyhne E.K."/>
            <person name="Kogle M.E."/>
            <person name="Barry K."/>
            <person name="Clum A."/>
            <person name="Na H."/>
            <person name="Ledsgaard L."/>
            <person name="Lin J."/>
            <person name="Lipzen A."/>
            <person name="Kuo A."/>
            <person name="Riley R."/>
            <person name="Mondo S."/>
            <person name="LaButti K."/>
            <person name="Haridas S."/>
            <person name="Pangalinan J."/>
            <person name="Salamov A.A."/>
            <person name="Simmons B.A."/>
            <person name="Magnuson J.K."/>
            <person name="Chen J."/>
            <person name="Drula E."/>
            <person name="Henrissat B."/>
            <person name="Wiebenga A."/>
            <person name="Lubbers R.J."/>
            <person name="Gomes A.C."/>
            <person name="Macurrencykelacurrency M.R."/>
            <person name="Stajich J."/>
            <person name="Grigoriev I.V."/>
            <person name="Mortensen U.H."/>
            <person name="De vries R.P."/>
            <person name="Baker S.E."/>
            <person name="Andersen M.R."/>
        </authorList>
    </citation>
    <scope>NUCLEOTIDE SEQUENCE [LARGE SCALE GENOMIC DNA]</scope>
    <source>
        <strain evidence="10 11">CBS 756.74</strain>
    </source>
</reference>
<dbReference type="PROSITE" id="PS51212">
    <property type="entry name" value="WSC"/>
    <property type="match status" value="1"/>
</dbReference>
<dbReference type="SMART" id="SM00321">
    <property type="entry name" value="WSC"/>
    <property type="match status" value="1"/>
</dbReference>
<evidence type="ECO:0000313" key="10">
    <source>
        <dbReference type="EMBL" id="KAL2848718.1"/>
    </source>
</evidence>
<evidence type="ECO:0000256" key="1">
    <source>
        <dbReference type="ARBA" id="ARBA00004167"/>
    </source>
</evidence>
<keyword evidence="3 8" id="KW-0732">Signal</keyword>
<dbReference type="InterPro" id="IPR051836">
    <property type="entry name" value="Kremen_rcpt"/>
</dbReference>
<evidence type="ECO:0000256" key="7">
    <source>
        <dbReference type="SAM" id="MobiDB-lite"/>
    </source>
</evidence>
<accession>A0ABR4K8U4</accession>
<keyword evidence="11" id="KW-1185">Reference proteome</keyword>
<keyword evidence="4" id="KW-1133">Transmembrane helix</keyword>
<keyword evidence="5" id="KW-0472">Membrane</keyword>
<protein>
    <recommendedName>
        <fullName evidence="9">WSC domain-containing protein</fullName>
    </recommendedName>
</protein>
<dbReference type="RefSeq" id="XP_070898402.1">
    <property type="nucleotide sequence ID" value="XM_071040382.1"/>
</dbReference>
<evidence type="ECO:0000256" key="5">
    <source>
        <dbReference type="ARBA" id="ARBA00023136"/>
    </source>
</evidence>
<name>A0ABR4K8U4_9EURO</name>
<dbReference type="PANTHER" id="PTHR24269:SF16">
    <property type="entry name" value="PROTEIN SLG1"/>
    <property type="match status" value="1"/>
</dbReference>